<dbReference type="InterPro" id="IPR009646">
    <property type="entry name" value="Root_cap"/>
</dbReference>
<dbReference type="EMBL" id="JAMFTS010000001">
    <property type="protein sequence ID" value="KAJ4809168.1"/>
    <property type="molecule type" value="Genomic_DNA"/>
</dbReference>
<dbReference type="Pfam" id="PF06830">
    <property type="entry name" value="Root_cap"/>
    <property type="match status" value="1"/>
</dbReference>
<organism evidence="2 3">
    <name type="scientific">Rhynchospora pubera</name>
    <dbReference type="NCBI Taxonomy" id="906938"/>
    <lineage>
        <taxon>Eukaryota</taxon>
        <taxon>Viridiplantae</taxon>
        <taxon>Streptophyta</taxon>
        <taxon>Embryophyta</taxon>
        <taxon>Tracheophyta</taxon>
        <taxon>Spermatophyta</taxon>
        <taxon>Magnoliopsida</taxon>
        <taxon>Liliopsida</taxon>
        <taxon>Poales</taxon>
        <taxon>Cyperaceae</taxon>
        <taxon>Cyperoideae</taxon>
        <taxon>Rhynchosporeae</taxon>
        <taxon>Rhynchospora</taxon>
    </lineage>
</organism>
<dbReference type="PANTHER" id="PTHR31656">
    <property type="entry name" value="ROOT CAP DOMAIN-CONTAINING PROTEIN"/>
    <property type="match status" value="1"/>
</dbReference>
<feature type="chain" id="PRO_5043372865" evidence="1">
    <location>
        <begin position="27"/>
        <end position="321"/>
    </location>
</feature>
<dbReference type="Proteomes" id="UP001140206">
    <property type="component" value="Chromosome 1"/>
</dbReference>
<keyword evidence="3" id="KW-1185">Reference proteome</keyword>
<gene>
    <name evidence="2" type="ORF">LUZ62_021734</name>
</gene>
<keyword evidence="1" id="KW-0732">Signal</keyword>
<name>A0AAV8H1L4_9POAL</name>
<comment type="caution">
    <text evidence="2">The sequence shown here is derived from an EMBL/GenBank/DDBJ whole genome shotgun (WGS) entry which is preliminary data.</text>
</comment>
<proteinExistence type="predicted"/>
<sequence>MKSIGTKFPTVFTVYIIVLAIRVASAQQTVTCTSRRSSCFLKRMRCPAECPLRTPTNPKAKACFVDCNKCEVFCRARKPSCNGLGSGCYDPRFIGGDGVVFYFHGKRDNHYALVSDSAIQINARFIGLRPEGRTRDFTWIQALGLIFGSHTFTVEAKRAETWVETQDYLSFTFDGTPFQLQEGHLSNWNSSDNAFLVERTEKVNGVMITVNGVAEISVSAVPVTEQDDRIHKYNLPKDDCFAHLEVQFRFFGLSDVVEGVLGKTYRPEYESTAKRGVEMPVVGGADKFTQYMNKNRIKYNIKRPQLHFRQILLLKPVKGTV</sequence>
<evidence type="ECO:0000313" key="2">
    <source>
        <dbReference type="EMBL" id="KAJ4809168.1"/>
    </source>
</evidence>
<evidence type="ECO:0000256" key="1">
    <source>
        <dbReference type="SAM" id="SignalP"/>
    </source>
</evidence>
<reference evidence="2" key="1">
    <citation type="submission" date="2022-08" db="EMBL/GenBank/DDBJ databases">
        <authorList>
            <person name="Marques A."/>
        </authorList>
    </citation>
    <scope>NUCLEOTIDE SEQUENCE</scope>
    <source>
        <strain evidence="2">RhyPub2mFocal</strain>
        <tissue evidence="2">Leaves</tissue>
    </source>
</reference>
<feature type="signal peptide" evidence="1">
    <location>
        <begin position="1"/>
        <end position="26"/>
    </location>
</feature>
<protein>
    <submittedName>
        <fullName evidence="2">Uncharacterized protein</fullName>
    </submittedName>
</protein>
<accession>A0AAV8H1L4</accession>
<evidence type="ECO:0000313" key="3">
    <source>
        <dbReference type="Proteomes" id="UP001140206"/>
    </source>
</evidence>
<dbReference type="AlphaFoldDB" id="A0AAV8H1L4"/>